<dbReference type="InterPro" id="IPR009003">
    <property type="entry name" value="Peptidase_S1_PA"/>
</dbReference>
<dbReference type="GO" id="GO:0004252">
    <property type="term" value="F:serine-type endopeptidase activity"/>
    <property type="evidence" value="ECO:0007669"/>
    <property type="project" value="InterPro"/>
</dbReference>
<dbReference type="Pfam" id="PF00089">
    <property type="entry name" value="Trypsin"/>
    <property type="match status" value="1"/>
</dbReference>
<reference evidence="4 5" key="1">
    <citation type="submission" date="2015-08" db="EMBL/GenBank/DDBJ databases">
        <title>Ancestral chromatin configuration constrains chromatin evolution on differentiating sex chromosomes in Drosophila.</title>
        <authorList>
            <person name="Zhou Q."/>
            <person name="Bachtrog D."/>
        </authorList>
    </citation>
    <scope>NUCLEOTIDE SEQUENCE [LARGE SCALE GENOMIC DNA]</scope>
    <source>
        <tissue evidence="4">Whole larvae</tissue>
    </source>
</reference>
<dbReference type="Gene3D" id="2.40.10.10">
    <property type="entry name" value="Trypsin-like serine proteases"/>
    <property type="match status" value="2"/>
</dbReference>
<dbReference type="InterPro" id="IPR051487">
    <property type="entry name" value="Ser/Thr_Proteases_Immune/Dev"/>
</dbReference>
<feature type="non-terminal residue" evidence="4">
    <location>
        <position position="1"/>
    </location>
</feature>
<keyword evidence="5" id="KW-1185">Reference proteome</keyword>
<dbReference type="SMART" id="SM00020">
    <property type="entry name" value="Tryp_SPc"/>
    <property type="match status" value="1"/>
</dbReference>
<evidence type="ECO:0000259" key="3">
    <source>
        <dbReference type="PROSITE" id="PS50240"/>
    </source>
</evidence>
<name>A0A0M4F6D0_DROBS</name>
<proteinExistence type="inferred from homology"/>
<evidence type="ECO:0000256" key="2">
    <source>
        <dbReference type="ARBA" id="ARBA00024195"/>
    </source>
</evidence>
<evidence type="ECO:0000256" key="1">
    <source>
        <dbReference type="ARBA" id="ARBA00023157"/>
    </source>
</evidence>
<dbReference type="STRING" id="30019.A0A0M4F6D0"/>
<dbReference type="AlphaFoldDB" id="A0A0M4F6D0"/>
<sequence>NYKCLAVLISEQHLLAPAHCFNEAMLEDQPLRHVLLGDWNPTNPFMQPDCSAQTNCAAIPQLFSIAEVIIHPDYQASTLLNNIALLKLTHALDFSESIRAICLPPYRGSSTSYAHFAQFLSYAGFAVDKSLPFKLKGLMHVAGTSACKRKLRNLNYITASRDSPLNHICANSNLDAQIFTGAPLMDVQVRDSEPSNYYLVGLLVGPDRYTGSETVNLFMRIQPHREWIEYNML</sequence>
<dbReference type="Proteomes" id="UP000494163">
    <property type="component" value="Chromosome 3R"/>
</dbReference>
<dbReference type="EMBL" id="CP012526">
    <property type="protein sequence ID" value="ALC47600.1"/>
    <property type="molecule type" value="Genomic_DNA"/>
</dbReference>
<evidence type="ECO:0000313" key="5">
    <source>
        <dbReference type="Proteomes" id="UP000494163"/>
    </source>
</evidence>
<protein>
    <submittedName>
        <fullName evidence="4">CG31200</fullName>
    </submittedName>
</protein>
<dbReference type="PANTHER" id="PTHR24256">
    <property type="entry name" value="TRYPTASE-RELATED"/>
    <property type="match status" value="1"/>
</dbReference>
<evidence type="ECO:0000313" key="4">
    <source>
        <dbReference type="EMBL" id="ALC47600.1"/>
    </source>
</evidence>
<feature type="domain" description="Peptidase S1" evidence="3">
    <location>
        <begin position="1"/>
        <end position="233"/>
    </location>
</feature>
<organism evidence="4 5">
    <name type="scientific">Drosophila busckii</name>
    <name type="common">Fruit fly</name>
    <dbReference type="NCBI Taxonomy" id="30019"/>
    <lineage>
        <taxon>Eukaryota</taxon>
        <taxon>Metazoa</taxon>
        <taxon>Ecdysozoa</taxon>
        <taxon>Arthropoda</taxon>
        <taxon>Hexapoda</taxon>
        <taxon>Insecta</taxon>
        <taxon>Pterygota</taxon>
        <taxon>Neoptera</taxon>
        <taxon>Endopterygota</taxon>
        <taxon>Diptera</taxon>
        <taxon>Brachycera</taxon>
        <taxon>Muscomorpha</taxon>
        <taxon>Ephydroidea</taxon>
        <taxon>Drosophilidae</taxon>
        <taxon>Drosophila</taxon>
    </lineage>
</organism>
<gene>
    <name evidence="4" type="ORF">Dbus_chr3Rg2350</name>
</gene>
<dbReference type="InterPro" id="IPR001254">
    <property type="entry name" value="Trypsin_dom"/>
</dbReference>
<keyword evidence="1" id="KW-1015">Disulfide bond</keyword>
<dbReference type="OrthoDB" id="7954821at2759"/>
<accession>A0A0M4F6D0</accession>
<dbReference type="SUPFAM" id="SSF50494">
    <property type="entry name" value="Trypsin-like serine proteases"/>
    <property type="match status" value="1"/>
</dbReference>
<dbReference type="PROSITE" id="PS50240">
    <property type="entry name" value="TRYPSIN_DOM"/>
    <property type="match status" value="1"/>
</dbReference>
<dbReference type="InterPro" id="IPR043504">
    <property type="entry name" value="Peptidase_S1_PA_chymotrypsin"/>
</dbReference>
<comment type="similarity">
    <text evidence="2">Belongs to the peptidase S1 family. CLIP subfamily.</text>
</comment>
<feature type="non-terminal residue" evidence="4">
    <location>
        <position position="233"/>
    </location>
</feature>
<dbReference type="GO" id="GO:0006508">
    <property type="term" value="P:proteolysis"/>
    <property type="evidence" value="ECO:0007669"/>
    <property type="project" value="InterPro"/>
</dbReference>